<dbReference type="HAMAP" id="MF_00156">
    <property type="entry name" value="PanB"/>
    <property type="match status" value="1"/>
</dbReference>
<feature type="binding site" evidence="7 9">
    <location>
        <position position="114"/>
    </location>
    <ligand>
        <name>3-methyl-2-oxobutanoate</name>
        <dbReference type="ChEBI" id="CHEBI:11851"/>
    </ligand>
</feature>
<dbReference type="NCBIfam" id="NF001452">
    <property type="entry name" value="PRK00311.1"/>
    <property type="match status" value="1"/>
</dbReference>
<feature type="binding site" evidence="7 9">
    <location>
        <position position="84"/>
    </location>
    <ligand>
        <name>3-methyl-2-oxobutanoate</name>
        <dbReference type="ChEBI" id="CHEBI:11851"/>
    </ligand>
</feature>
<protein>
    <recommendedName>
        <fullName evidence="7">3-methyl-2-oxobutanoate hydroxymethyltransferase</fullName>
        <ecNumber evidence="7">2.1.2.11</ecNumber>
    </recommendedName>
    <alternativeName>
        <fullName evidence="7">Ketopantoate hydroxymethyltransferase</fullName>
        <shortName evidence="7">KPHMT</shortName>
    </alternativeName>
</protein>
<comment type="function">
    <text evidence="6 7">Catalyzes the reversible reaction in which hydroxymethyl group from 5,10-methylenetetrahydrofolate is transferred onto alpha-ketoisovalerate to form ketopantoate.</text>
</comment>
<keyword evidence="4 7" id="KW-0566">Pantothenate biosynthesis</keyword>
<gene>
    <name evidence="7 11" type="primary">panB</name>
    <name evidence="11" type="ORF">EUAN_03810</name>
</gene>
<keyword evidence="5 7" id="KW-0808">Transferase</keyword>
<dbReference type="EC" id="2.1.2.11" evidence="7"/>
<dbReference type="CDD" id="cd06557">
    <property type="entry name" value="KPHMT-like"/>
    <property type="match status" value="1"/>
</dbReference>
<keyword evidence="7 10" id="KW-0479">Metal-binding</keyword>
<dbReference type="Pfam" id="PF02548">
    <property type="entry name" value="Pantoate_transf"/>
    <property type="match status" value="1"/>
</dbReference>
<comment type="subunit">
    <text evidence="3 7">Homodecamer; pentamer of dimers.</text>
</comment>
<keyword evidence="11" id="KW-0489">Methyltransferase</keyword>
<comment type="similarity">
    <text evidence="2 7">Belongs to the PanB family.</text>
</comment>
<evidence type="ECO:0000256" key="2">
    <source>
        <dbReference type="ARBA" id="ARBA00008676"/>
    </source>
</evidence>
<dbReference type="GO" id="GO:0015940">
    <property type="term" value="P:pantothenate biosynthetic process"/>
    <property type="evidence" value="ECO:0007669"/>
    <property type="project" value="UniProtKB-UniRule"/>
</dbReference>
<dbReference type="NCBIfam" id="TIGR00222">
    <property type="entry name" value="panB"/>
    <property type="match status" value="1"/>
</dbReference>
<dbReference type="GO" id="GO:0005737">
    <property type="term" value="C:cytoplasm"/>
    <property type="evidence" value="ECO:0007669"/>
    <property type="project" value="UniProtKB-SubCell"/>
</dbReference>
<feature type="binding site" evidence="7 10">
    <location>
        <position position="116"/>
    </location>
    <ligand>
        <name>Mg(2+)</name>
        <dbReference type="ChEBI" id="CHEBI:18420"/>
    </ligand>
</feature>
<dbReference type="EMBL" id="MKIE01000001">
    <property type="protein sequence ID" value="OHW63517.1"/>
    <property type="molecule type" value="Genomic_DNA"/>
</dbReference>
<comment type="subcellular location">
    <subcellularLocation>
        <location evidence="7">Cytoplasm</location>
    </subcellularLocation>
</comment>
<feature type="active site" description="Proton acceptor" evidence="7 8">
    <location>
        <position position="183"/>
    </location>
</feature>
<accession>A0A1S1VBC7</accession>
<proteinExistence type="inferred from homology"/>
<evidence type="ECO:0000256" key="4">
    <source>
        <dbReference type="ARBA" id="ARBA00022655"/>
    </source>
</evidence>
<evidence type="ECO:0000313" key="11">
    <source>
        <dbReference type="EMBL" id="OHW63517.1"/>
    </source>
</evidence>
<comment type="catalytic activity">
    <reaction evidence="7">
        <text>(6R)-5,10-methylene-5,6,7,8-tetrahydrofolate + 3-methyl-2-oxobutanoate + H2O = 2-dehydropantoate + (6S)-5,6,7,8-tetrahydrofolate</text>
        <dbReference type="Rhea" id="RHEA:11824"/>
        <dbReference type="ChEBI" id="CHEBI:11561"/>
        <dbReference type="ChEBI" id="CHEBI:11851"/>
        <dbReference type="ChEBI" id="CHEBI:15377"/>
        <dbReference type="ChEBI" id="CHEBI:15636"/>
        <dbReference type="ChEBI" id="CHEBI:57453"/>
        <dbReference type="EC" id="2.1.2.11"/>
    </reaction>
</comment>
<evidence type="ECO:0000256" key="3">
    <source>
        <dbReference type="ARBA" id="ARBA00011424"/>
    </source>
</evidence>
<comment type="caution">
    <text evidence="11">The sequence shown here is derived from an EMBL/GenBank/DDBJ whole genome shotgun (WGS) entry which is preliminary data.</text>
</comment>
<dbReference type="Proteomes" id="UP000180254">
    <property type="component" value="Unassembled WGS sequence"/>
</dbReference>
<dbReference type="FunFam" id="3.20.20.60:FF:000003">
    <property type="entry name" value="3-methyl-2-oxobutanoate hydroxymethyltransferase"/>
    <property type="match status" value="1"/>
</dbReference>
<evidence type="ECO:0000256" key="8">
    <source>
        <dbReference type="PIRSR" id="PIRSR000388-1"/>
    </source>
</evidence>
<comment type="cofactor">
    <cofactor evidence="7 10">
        <name>Mg(2+)</name>
        <dbReference type="ChEBI" id="CHEBI:18420"/>
    </cofactor>
    <text evidence="7 10">Binds 1 Mg(2+) ion per subunit.</text>
</comment>
<dbReference type="UniPathway" id="UPA00028">
    <property type="reaction ID" value="UER00003"/>
</dbReference>
<dbReference type="InterPro" id="IPR015813">
    <property type="entry name" value="Pyrv/PenolPyrv_kinase-like_dom"/>
</dbReference>
<name>A0A1S1VBC7_9FIRM</name>
<evidence type="ECO:0000256" key="7">
    <source>
        <dbReference type="HAMAP-Rule" id="MF_00156"/>
    </source>
</evidence>
<dbReference type="PIRSF" id="PIRSF000388">
    <property type="entry name" value="Pantoate_hydroxy_MeTrfase"/>
    <property type="match status" value="1"/>
</dbReference>
<organism evidence="11 12">
    <name type="scientific">Andreesenia angusta</name>
    <dbReference type="NCBI Taxonomy" id="39480"/>
    <lineage>
        <taxon>Bacteria</taxon>
        <taxon>Bacillati</taxon>
        <taxon>Bacillota</taxon>
        <taxon>Tissierellia</taxon>
        <taxon>Tissierellales</taxon>
        <taxon>Gottschalkiaceae</taxon>
        <taxon>Andreesenia</taxon>
    </lineage>
</organism>
<dbReference type="InterPro" id="IPR040442">
    <property type="entry name" value="Pyrv_kinase-like_dom_sf"/>
</dbReference>
<feature type="binding site" evidence="7 9">
    <location>
        <begin position="45"/>
        <end position="46"/>
    </location>
    <ligand>
        <name>3-methyl-2-oxobutanoate</name>
        <dbReference type="ChEBI" id="CHEBI:11851"/>
    </ligand>
</feature>
<dbReference type="PANTHER" id="PTHR20881:SF0">
    <property type="entry name" value="3-METHYL-2-OXOBUTANOATE HYDROXYMETHYLTRANSFERASE"/>
    <property type="match status" value="1"/>
</dbReference>
<evidence type="ECO:0000313" key="12">
    <source>
        <dbReference type="Proteomes" id="UP000180254"/>
    </source>
</evidence>
<feature type="binding site" evidence="7 10">
    <location>
        <position position="84"/>
    </location>
    <ligand>
        <name>Mg(2+)</name>
        <dbReference type="ChEBI" id="CHEBI:18420"/>
    </ligand>
</feature>
<dbReference type="OrthoDB" id="9781789at2"/>
<dbReference type="GO" id="GO:0000287">
    <property type="term" value="F:magnesium ion binding"/>
    <property type="evidence" value="ECO:0007669"/>
    <property type="project" value="TreeGrafter"/>
</dbReference>
<evidence type="ECO:0000256" key="1">
    <source>
        <dbReference type="ARBA" id="ARBA00005033"/>
    </source>
</evidence>
<comment type="pathway">
    <text evidence="1 7">Cofactor biosynthesis; (R)-pantothenate biosynthesis; (R)-pantoate from 3-methyl-2-oxobutanoate: step 1/2.</text>
</comment>
<reference evidence="11 12" key="1">
    <citation type="submission" date="2016-09" db="EMBL/GenBank/DDBJ databases">
        <title>Genome sequence of Eubacterium angustum.</title>
        <authorList>
            <person name="Poehlein A."/>
            <person name="Daniel R."/>
        </authorList>
    </citation>
    <scope>NUCLEOTIDE SEQUENCE [LARGE SCALE GENOMIC DNA]</scope>
    <source>
        <strain evidence="11 12">DSM 1989</strain>
    </source>
</reference>
<feature type="binding site" evidence="7 10">
    <location>
        <position position="45"/>
    </location>
    <ligand>
        <name>Mg(2+)</name>
        <dbReference type="ChEBI" id="CHEBI:18420"/>
    </ligand>
</feature>
<evidence type="ECO:0000256" key="6">
    <source>
        <dbReference type="ARBA" id="ARBA00056497"/>
    </source>
</evidence>
<dbReference type="AlphaFoldDB" id="A0A1S1VBC7"/>
<dbReference type="SUPFAM" id="SSF51621">
    <property type="entry name" value="Phosphoenolpyruvate/pyruvate domain"/>
    <property type="match status" value="1"/>
</dbReference>
<evidence type="ECO:0000256" key="9">
    <source>
        <dbReference type="PIRSR" id="PIRSR000388-2"/>
    </source>
</evidence>
<dbReference type="STRING" id="39480.EUAN_03810"/>
<dbReference type="PANTHER" id="PTHR20881">
    <property type="entry name" value="3-METHYL-2-OXOBUTANOATE HYDROXYMETHYLTRANSFERASE"/>
    <property type="match status" value="1"/>
</dbReference>
<sequence>MEGKFTITSFAEKKKTGEKISVLTAYDYPTAKLLDGEVDVLLVGDSLGMVKLGYEDTLEVTVDDMVYHTRSVKRGASRSFIVTDMPYLSYHISLEESVRNAGRIMIEGKANAVKLEGGRERVEVVRKLVDSEIPVMGHLGLTPQSVNATGGFKVQARSADAGEKLLQDALSLQDAGVFAIVLECIPEEIAKYVTDSVSVPTIGIGAGRHCDGQVLVVDDMLGITEDIHPKFVKRYGKLGEEIRAMAREYNNEVKSGAFPEEVHIFKLEKSELEKIERIY</sequence>
<dbReference type="Gene3D" id="3.20.20.60">
    <property type="entry name" value="Phosphoenolpyruvate-binding domains"/>
    <property type="match status" value="1"/>
</dbReference>
<dbReference type="GO" id="GO:0003864">
    <property type="term" value="F:3-methyl-2-oxobutanoate hydroxymethyltransferase activity"/>
    <property type="evidence" value="ECO:0007669"/>
    <property type="project" value="UniProtKB-UniRule"/>
</dbReference>
<evidence type="ECO:0000256" key="10">
    <source>
        <dbReference type="PIRSR" id="PIRSR000388-3"/>
    </source>
</evidence>
<keyword evidence="7 10" id="KW-0460">Magnesium</keyword>
<keyword evidence="12" id="KW-1185">Reference proteome</keyword>
<evidence type="ECO:0000256" key="5">
    <source>
        <dbReference type="ARBA" id="ARBA00022679"/>
    </source>
</evidence>
<dbReference type="GO" id="GO:0032259">
    <property type="term" value="P:methylation"/>
    <property type="evidence" value="ECO:0007669"/>
    <property type="project" value="UniProtKB-KW"/>
</dbReference>
<dbReference type="GO" id="GO:0008168">
    <property type="term" value="F:methyltransferase activity"/>
    <property type="evidence" value="ECO:0007669"/>
    <property type="project" value="UniProtKB-KW"/>
</dbReference>
<keyword evidence="7" id="KW-0963">Cytoplasm</keyword>
<dbReference type="InterPro" id="IPR003700">
    <property type="entry name" value="Pantoate_hydroxy_MeTrfase"/>
</dbReference>